<evidence type="ECO:0000256" key="2">
    <source>
        <dbReference type="HAMAP-Rule" id="MF_00296"/>
    </source>
</evidence>
<comment type="caution">
    <text evidence="2">Lacks conserved residue(s) required for the propagation of feature annotation.</text>
</comment>
<name>A0ABN2WG44_9MICO</name>
<reference evidence="4 5" key="1">
    <citation type="journal article" date="2019" name="Int. J. Syst. Evol. Microbiol.">
        <title>The Global Catalogue of Microorganisms (GCM) 10K type strain sequencing project: providing services to taxonomists for standard genome sequencing and annotation.</title>
        <authorList>
            <consortium name="The Broad Institute Genomics Platform"/>
            <consortium name="The Broad Institute Genome Sequencing Center for Infectious Disease"/>
            <person name="Wu L."/>
            <person name="Ma J."/>
        </authorList>
    </citation>
    <scope>NUCLEOTIDE SEQUENCE [LARGE SCALE GENOMIC DNA]</scope>
    <source>
        <strain evidence="4 5">JCM 15900</strain>
    </source>
</reference>
<feature type="binding site" evidence="2">
    <location>
        <position position="330"/>
    </location>
    <ligand>
        <name>substrate</name>
    </ligand>
</feature>
<gene>
    <name evidence="2" type="primary">metXA</name>
    <name evidence="4" type="ORF">GCM10009823_08900</name>
</gene>
<proteinExistence type="inferred from homology"/>
<dbReference type="PANTHER" id="PTHR32268:SF11">
    <property type="entry name" value="HOMOSERINE O-ACETYLTRANSFERASE"/>
    <property type="match status" value="1"/>
</dbReference>
<evidence type="ECO:0000259" key="3">
    <source>
        <dbReference type="Pfam" id="PF00561"/>
    </source>
</evidence>
<dbReference type="InterPro" id="IPR008220">
    <property type="entry name" value="HAT_MetX-like"/>
</dbReference>
<comment type="pathway">
    <text evidence="2">Amino-acid biosynthesis; L-methionine biosynthesis via de novo pathway; O-acetyl-L-homoserine from L-homoserine: step 1/1.</text>
</comment>
<accession>A0ABN2WG44</accession>
<dbReference type="InterPro" id="IPR029058">
    <property type="entry name" value="AB_hydrolase_fold"/>
</dbReference>
<dbReference type="PANTHER" id="PTHR32268">
    <property type="entry name" value="HOMOSERINE O-ACETYLTRANSFERASE"/>
    <property type="match status" value="1"/>
</dbReference>
<evidence type="ECO:0000256" key="1">
    <source>
        <dbReference type="ARBA" id="ARBA00022679"/>
    </source>
</evidence>
<sequence length="349" mass="37224">MTAIMPPTAVVAGHAQHSAALGALRLESGEVLDEVTLAYDTYGTLAPGGDNAVLVEHALTGDSHAHEWWPGLIGPGLPLDTDRFFVVCANVLGGCSGSTGPTSLAPDGSPFGDRFPHITIRDTVAAELRLADRLGIDRWYAVLGGSMGGARALETALMAPERVARTGVVAAPAHSEADQIAWGHIQLQAIRADPVAGLGIARQIAHLTYRADAELNHRFGARQQATSAPAEHVGERYYSIQSYLDHQAAKLQRRFDAGSYAVLTQALMDHDVRRGRSQDLRTALAGAGGEFLVAAVSSDRLYTPEHVRQLAEALPGDVPCRMITSWAGHDGFLTEVEQIGALFREFLAE</sequence>
<comment type="catalytic activity">
    <reaction evidence="2">
        <text>L-homoserine + acetyl-CoA = O-acetyl-L-homoserine + CoA</text>
        <dbReference type="Rhea" id="RHEA:13701"/>
        <dbReference type="ChEBI" id="CHEBI:57287"/>
        <dbReference type="ChEBI" id="CHEBI:57288"/>
        <dbReference type="ChEBI" id="CHEBI:57476"/>
        <dbReference type="ChEBI" id="CHEBI:57716"/>
        <dbReference type="EC" id="2.3.1.31"/>
    </reaction>
</comment>
<dbReference type="InterPro" id="IPR000073">
    <property type="entry name" value="AB_hydrolase_1"/>
</dbReference>
<dbReference type="EC" id="2.3.1.31" evidence="2"/>
<dbReference type="HAMAP" id="MF_00296">
    <property type="entry name" value="MetX_acyltransf"/>
    <property type="match status" value="1"/>
</dbReference>
<organism evidence="4 5">
    <name type="scientific">Brevibacterium salitolerans</name>
    <dbReference type="NCBI Taxonomy" id="1403566"/>
    <lineage>
        <taxon>Bacteria</taxon>
        <taxon>Bacillati</taxon>
        <taxon>Actinomycetota</taxon>
        <taxon>Actinomycetes</taxon>
        <taxon>Micrococcales</taxon>
        <taxon>Brevibacteriaceae</taxon>
        <taxon>Brevibacterium</taxon>
    </lineage>
</organism>
<dbReference type="PIRSF" id="PIRSF000443">
    <property type="entry name" value="Homoser_Ac_trans"/>
    <property type="match status" value="1"/>
</dbReference>
<comment type="caution">
    <text evidence="4">The sequence shown here is derived from an EMBL/GenBank/DDBJ whole genome shotgun (WGS) entry which is preliminary data.</text>
</comment>
<comment type="subunit">
    <text evidence="2">Homodimer.</text>
</comment>
<dbReference type="RefSeq" id="WP_344335504.1">
    <property type="nucleotide sequence ID" value="NZ_BAAAPZ010000002.1"/>
</dbReference>
<dbReference type="Gene3D" id="3.40.50.1820">
    <property type="entry name" value="alpha/beta hydrolase"/>
    <property type="match status" value="1"/>
</dbReference>
<dbReference type="Pfam" id="PF00561">
    <property type="entry name" value="Abhydrolase_1"/>
    <property type="match status" value="1"/>
</dbReference>
<evidence type="ECO:0000313" key="5">
    <source>
        <dbReference type="Proteomes" id="UP001500984"/>
    </source>
</evidence>
<dbReference type="NCBIfam" id="NF001209">
    <property type="entry name" value="PRK00175.1"/>
    <property type="match status" value="1"/>
</dbReference>
<dbReference type="NCBIfam" id="TIGR01392">
    <property type="entry name" value="homoserO_Ac_trn"/>
    <property type="match status" value="1"/>
</dbReference>
<keyword evidence="2" id="KW-0486">Methionine biosynthesis</keyword>
<dbReference type="SUPFAM" id="SSF53474">
    <property type="entry name" value="alpha/beta-Hydrolases"/>
    <property type="match status" value="1"/>
</dbReference>
<feature type="domain" description="AB hydrolase-1" evidence="3">
    <location>
        <begin position="51"/>
        <end position="334"/>
    </location>
</feature>
<feature type="binding site" evidence="2">
    <location>
        <position position="202"/>
    </location>
    <ligand>
        <name>substrate</name>
    </ligand>
</feature>
<comment type="subcellular location">
    <subcellularLocation>
        <location evidence="2">Cytoplasm</location>
    </subcellularLocation>
</comment>
<keyword evidence="2" id="KW-0012">Acyltransferase</keyword>
<comment type="function">
    <text evidence="2">Transfers an acetyl group from acetyl-CoA to L-homoserine, forming acetyl-L-homoserine.</text>
</comment>
<evidence type="ECO:0000313" key="4">
    <source>
        <dbReference type="EMBL" id="GAA2091626.1"/>
    </source>
</evidence>
<feature type="active site" evidence="2">
    <location>
        <position position="299"/>
    </location>
</feature>
<comment type="similarity">
    <text evidence="2">Belongs to the AB hydrolase superfamily. MetX family.</text>
</comment>
<keyword evidence="5" id="KW-1185">Reference proteome</keyword>
<keyword evidence="2" id="KW-0963">Cytoplasm</keyword>
<feature type="active site" description="Nucleophile" evidence="2">
    <location>
        <position position="146"/>
    </location>
</feature>
<keyword evidence="2" id="KW-0028">Amino-acid biosynthesis</keyword>
<feature type="active site" evidence="2">
    <location>
        <position position="329"/>
    </location>
</feature>
<keyword evidence="1 2" id="KW-0808">Transferase</keyword>
<protein>
    <recommendedName>
        <fullName evidence="2">Homoserine O-acetyltransferase</fullName>
        <shortName evidence="2">HAT</shortName>
        <ecNumber evidence="2">2.3.1.31</ecNumber>
    </recommendedName>
    <alternativeName>
        <fullName evidence="2">Homoserine transacetylase</fullName>
        <shortName evidence="2">HTA</shortName>
    </alternativeName>
</protein>
<dbReference type="Proteomes" id="UP001500984">
    <property type="component" value="Unassembled WGS sequence"/>
</dbReference>
<dbReference type="EMBL" id="BAAAPZ010000002">
    <property type="protein sequence ID" value="GAA2091626.1"/>
    <property type="molecule type" value="Genomic_DNA"/>
</dbReference>